<gene>
    <name evidence="1" type="ORF">MPL1032_310004</name>
</gene>
<evidence type="ECO:0000313" key="1">
    <source>
        <dbReference type="EMBL" id="CDX60940.1"/>
    </source>
</evidence>
<accession>A0A0K2W3W0</accession>
<dbReference type="SUPFAM" id="SSF69118">
    <property type="entry name" value="AhpD-like"/>
    <property type="match status" value="1"/>
</dbReference>
<sequence>MMFKRLLKRQLRKFQSRYGYDTLYMRELVDTDEFGALKLALISPFTDERFSLPPAPYFAAKITAARRADCGSCLKLVITMAREAGVELEAIEALLDGAAVALPDDMVLAERYARAVLDNDPELLDILDACEQRWGKAGIAGLAAAVVSGQLYPTFKRGLGHGNSCMPVLAWLKAEAARNRPDHHTETEFA</sequence>
<dbReference type="EMBL" id="CCND01000025">
    <property type="protein sequence ID" value="CDX60940.1"/>
    <property type="molecule type" value="Genomic_DNA"/>
</dbReference>
<name>A0A0K2W3W0_MESPL</name>
<organism evidence="1 2">
    <name type="scientific">Mesorhizobium plurifarium</name>
    <dbReference type="NCBI Taxonomy" id="69974"/>
    <lineage>
        <taxon>Bacteria</taxon>
        <taxon>Pseudomonadati</taxon>
        <taxon>Pseudomonadota</taxon>
        <taxon>Alphaproteobacteria</taxon>
        <taxon>Hyphomicrobiales</taxon>
        <taxon>Phyllobacteriaceae</taxon>
        <taxon>Mesorhizobium</taxon>
    </lineage>
</organism>
<protein>
    <submittedName>
        <fullName evidence="1">Uncharacterized protein</fullName>
    </submittedName>
</protein>
<reference evidence="2" key="1">
    <citation type="submission" date="2014-08" db="EMBL/GenBank/DDBJ databases">
        <authorList>
            <person name="Edwards T."/>
        </authorList>
    </citation>
    <scope>NUCLEOTIDE SEQUENCE [LARGE SCALE GENOMIC DNA]</scope>
</reference>
<dbReference type="InterPro" id="IPR029032">
    <property type="entry name" value="AhpD-like"/>
</dbReference>
<dbReference type="Gene3D" id="1.20.1290.10">
    <property type="entry name" value="AhpD-like"/>
    <property type="match status" value="1"/>
</dbReference>
<evidence type="ECO:0000313" key="2">
    <source>
        <dbReference type="Proteomes" id="UP000182888"/>
    </source>
</evidence>
<proteinExistence type="predicted"/>
<dbReference type="AlphaFoldDB" id="A0A0K2W3W0"/>
<dbReference type="Proteomes" id="UP000182888">
    <property type="component" value="Unassembled WGS sequence"/>
</dbReference>